<name>A0AAQ3QPX0_9BACT</name>
<dbReference type="GO" id="GO:0050660">
    <property type="term" value="F:flavin adenine dinucleotide binding"/>
    <property type="evidence" value="ECO:0007669"/>
    <property type="project" value="InterPro"/>
</dbReference>
<evidence type="ECO:0000256" key="3">
    <source>
        <dbReference type="ARBA" id="ARBA00022694"/>
    </source>
</evidence>
<evidence type="ECO:0000256" key="2">
    <source>
        <dbReference type="ARBA" id="ARBA00022643"/>
    </source>
</evidence>
<dbReference type="EMBL" id="CP136920">
    <property type="protein sequence ID" value="WOO39563.1"/>
    <property type="molecule type" value="Genomic_DNA"/>
</dbReference>
<keyword evidence="7" id="KW-0547">Nucleotide-binding</keyword>
<dbReference type="PIRSF" id="PIRSF006621">
    <property type="entry name" value="Dus"/>
    <property type="match status" value="1"/>
</dbReference>
<feature type="domain" description="DUS-like FMN-binding" evidence="8">
    <location>
        <begin position="18"/>
        <end position="312"/>
    </location>
</feature>
<proteinExistence type="inferred from homology"/>
<keyword evidence="1 5" id="KW-0285">Flavoprotein</keyword>
<feature type="binding site" evidence="7">
    <location>
        <position position="75"/>
    </location>
    <ligand>
        <name>FMN</name>
        <dbReference type="ChEBI" id="CHEBI:58210"/>
    </ligand>
</feature>
<evidence type="ECO:0000256" key="7">
    <source>
        <dbReference type="PIRSR" id="PIRSR006621-2"/>
    </source>
</evidence>
<dbReference type="CDD" id="cd02801">
    <property type="entry name" value="DUS_like_FMN"/>
    <property type="match status" value="1"/>
</dbReference>
<dbReference type="GO" id="GO:0017150">
    <property type="term" value="F:tRNA dihydrouridine synthase activity"/>
    <property type="evidence" value="ECO:0007669"/>
    <property type="project" value="InterPro"/>
</dbReference>
<accession>A0AAQ3QPX0</accession>
<dbReference type="Gene3D" id="3.20.20.70">
    <property type="entry name" value="Aldolase class I"/>
    <property type="match status" value="1"/>
</dbReference>
<dbReference type="RefSeq" id="WP_317831504.1">
    <property type="nucleotide sequence ID" value="NZ_CP136920.1"/>
</dbReference>
<dbReference type="AlphaFoldDB" id="A0AAQ3QPX0"/>
<dbReference type="InterPro" id="IPR001269">
    <property type="entry name" value="DUS_fam"/>
</dbReference>
<dbReference type="InterPro" id="IPR013785">
    <property type="entry name" value="Aldolase_TIM"/>
</dbReference>
<dbReference type="Proteomes" id="UP001304300">
    <property type="component" value="Chromosome"/>
</dbReference>
<evidence type="ECO:0000256" key="4">
    <source>
        <dbReference type="ARBA" id="ARBA00023002"/>
    </source>
</evidence>
<feature type="binding site" evidence="7">
    <location>
        <begin position="228"/>
        <end position="229"/>
    </location>
    <ligand>
        <name>FMN</name>
        <dbReference type="ChEBI" id="CHEBI:58210"/>
    </ligand>
</feature>
<dbReference type="Pfam" id="PF01207">
    <property type="entry name" value="Dus"/>
    <property type="match status" value="1"/>
</dbReference>
<keyword evidence="3 5" id="KW-0819">tRNA processing</keyword>
<comment type="function">
    <text evidence="5">Catalyzes the synthesis of 5,6-dihydrouridine (D), a modified base found in the D-loop of most tRNAs, via the reduction of the C5-C6 double bond in target uridines.</text>
</comment>
<evidence type="ECO:0000256" key="1">
    <source>
        <dbReference type="ARBA" id="ARBA00022630"/>
    </source>
</evidence>
<sequence>MKPELPQPLVAGQPITALAPMQDVTTLPFMRIVSDYGPPDYFFTEYFRVHDHSTLESHILASITENPSGRPVFAQMIGEDLVHLDRTVHLLEQHPVAGVDINLGCPAPKVYKKNVGGGLLRDLDHLDRVLECLRKAVAGLFTVKMRVGFENWDSYPELLQLINKHNADLLSVHGRTVKEMYRGEPHYDLIREAVETVNCPVLANGNISSVTKGQAVLDSTGVAGLMIGRSAIRNPWIFRQFREHFSGEPIFVPKLGDVRQYIEKLWKETKKGDKTDDRHVSYMKKFLNFIGQSVDPDSLFLKEVRRTRTAVEFFATCDKHLINEGRAELPFADEPYEGVVARPNHETTRGVAKCSDLFATGA</sequence>
<protein>
    <recommendedName>
        <fullName evidence="5">tRNA-dihydrouridine synthase</fullName>
        <ecNumber evidence="5">1.3.1.-</ecNumber>
    </recommendedName>
</protein>
<keyword evidence="4 5" id="KW-0560">Oxidoreductase</keyword>
<keyword evidence="10" id="KW-1185">Reference proteome</keyword>
<organism evidence="9 10">
    <name type="scientific">Rubellicoccus peritrichatus</name>
    <dbReference type="NCBI Taxonomy" id="3080537"/>
    <lineage>
        <taxon>Bacteria</taxon>
        <taxon>Pseudomonadati</taxon>
        <taxon>Verrucomicrobiota</taxon>
        <taxon>Opitutia</taxon>
        <taxon>Puniceicoccales</taxon>
        <taxon>Cerasicoccaceae</taxon>
        <taxon>Rubellicoccus</taxon>
    </lineage>
</organism>
<evidence type="ECO:0000313" key="9">
    <source>
        <dbReference type="EMBL" id="WOO39563.1"/>
    </source>
</evidence>
<feature type="binding site" evidence="7">
    <location>
        <position position="173"/>
    </location>
    <ligand>
        <name>FMN</name>
        <dbReference type="ChEBI" id="CHEBI:58210"/>
    </ligand>
</feature>
<evidence type="ECO:0000313" key="10">
    <source>
        <dbReference type="Proteomes" id="UP001304300"/>
    </source>
</evidence>
<dbReference type="InterPro" id="IPR035587">
    <property type="entry name" value="DUS-like_FMN-bd"/>
</dbReference>
<reference evidence="9 10" key="1">
    <citation type="submission" date="2023-10" db="EMBL/GenBank/DDBJ databases">
        <title>Rubellicoccus peritrichatus gen. nov., sp. nov., isolated from an algae of coral reef tank.</title>
        <authorList>
            <person name="Luo J."/>
        </authorList>
    </citation>
    <scope>NUCLEOTIDE SEQUENCE [LARGE SCALE GENOMIC DNA]</scope>
    <source>
        <strain evidence="9 10">CR14</strain>
    </source>
</reference>
<dbReference type="PANTHER" id="PTHR45846">
    <property type="entry name" value="TRNA-DIHYDROURIDINE(47) SYNTHASE [NAD(P)(+)]-LIKE"/>
    <property type="match status" value="1"/>
</dbReference>
<dbReference type="GO" id="GO:0003723">
    <property type="term" value="F:RNA binding"/>
    <property type="evidence" value="ECO:0007669"/>
    <property type="project" value="TreeGrafter"/>
</dbReference>
<feature type="binding site" evidence="7">
    <location>
        <position position="144"/>
    </location>
    <ligand>
        <name>FMN</name>
        <dbReference type="ChEBI" id="CHEBI:58210"/>
    </ligand>
</feature>
<dbReference type="KEGG" id="puo:RZN69_13145"/>
<comment type="similarity">
    <text evidence="5">Belongs to the dus family.</text>
</comment>
<gene>
    <name evidence="9" type="ORF">RZN69_13145</name>
</gene>
<evidence type="ECO:0000259" key="8">
    <source>
        <dbReference type="Pfam" id="PF01207"/>
    </source>
</evidence>
<feature type="active site" description="Proton donor" evidence="6">
    <location>
        <position position="105"/>
    </location>
</feature>
<dbReference type="SUPFAM" id="SSF51395">
    <property type="entry name" value="FMN-linked oxidoreductases"/>
    <property type="match status" value="1"/>
</dbReference>
<evidence type="ECO:0000256" key="5">
    <source>
        <dbReference type="PIRNR" id="PIRNR006621"/>
    </source>
</evidence>
<dbReference type="PANTHER" id="PTHR45846:SF1">
    <property type="entry name" value="TRNA-DIHYDROURIDINE(47) SYNTHASE [NAD(P)(+)]-LIKE"/>
    <property type="match status" value="1"/>
</dbReference>
<keyword evidence="2 5" id="KW-0288">FMN</keyword>
<comment type="cofactor">
    <cofactor evidence="5 7">
        <name>FMN</name>
        <dbReference type="ChEBI" id="CHEBI:58210"/>
    </cofactor>
</comment>
<dbReference type="EC" id="1.3.1.-" evidence="5"/>
<evidence type="ECO:0000256" key="6">
    <source>
        <dbReference type="PIRSR" id="PIRSR006621-1"/>
    </source>
</evidence>